<gene>
    <name evidence="1" type="ORF">ACH5RR_008211</name>
</gene>
<evidence type="ECO:0000313" key="1">
    <source>
        <dbReference type="EMBL" id="KAL3528889.1"/>
    </source>
</evidence>
<dbReference type="Proteomes" id="UP001630127">
    <property type="component" value="Unassembled WGS sequence"/>
</dbReference>
<protein>
    <submittedName>
        <fullName evidence="1">Uncharacterized protein</fullName>
    </submittedName>
</protein>
<accession>A0ABD3ACH6</accession>
<comment type="caution">
    <text evidence="1">The sequence shown here is derived from an EMBL/GenBank/DDBJ whole genome shotgun (WGS) entry which is preliminary data.</text>
</comment>
<dbReference type="AlphaFoldDB" id="A0ABD3ACH6"/>
<sequence length="80" mass="8685">MEPERRLSLRVGTESTRQLLNWSTLLVSGQRGPFSSAAQTSIEIDALFEETLTISAANLVSLKYGQASKKPSISECSSPI</sequence>
<reference evidence="1 2" key="1">
    <citation type="submission" date="2024-11" db="EMBL/GenBank/DDBJ databases">
        <title>A near-complete genome assembly of Cinchona calisaya.</title>
        <authorList>
            <person name="Lian D.C."/>
            <person name="Zhao X.W."/>
            <person name="Wei L."/>
        </authorList>
    </citation>
    <scope>NUCLEOTIDE SEQUENCE [LARGE SCALE GENOMIC DNA]</scope>
    <source>
        <tissue evidence="1">Nenye</tissue>
    </source>
</reference>
<name>A0ABD3ACH6_9GENT</name>
<dbReference type="EMBL" id="JBJUIK010000004">
    <property type="protein sequence ID" value="KAL3528889.1"/>
    <property type="molecule type" value="Genomic_DNA"/>
</dbReference>
<keyword evidence="2" id="KW-1185">Reference proteome</keyword>
<evidence type="ECO:0000313" key="2">
    <source>
        <dbReference type="Proteomes" id="UP001630127"/>
    </source>
</evidence>
<organism evidence="1 2">
    <name type="scientific">Cinchona calisaya</name>
    <dbReference type="NCBI Taxonomy" id="153742"/>
    <lineage>
        <taxon>Eukaryota</taxon>
        <taxon>Viridiplantae</taxon>
        <taxon>Streptophyta</taxon>
        <taxon>Embryophyta</taxon>
        <taxon>Tracheophyta</taxon>
        <taxon>Spermatophyta</taxon>
        <taxon>Magnoliopsida</taxon>
        <taxon>eudicotyledons</taxon>
        <taxon>Gunneridae</taxon>
        <taxon>Pentapetalae</taxon>
        <taxon>asterids</taxon>
        <taxon>lamiids</taxon>
        <taxon>Gentianales</taxon>
        <taxon>Rubiaceae</taxon>
        <taxon>Cinchonoideae</taxon>
        <taxon>Cinchoneae</taxon>
        <taxon>Cinchona</taxon>
    </lineage>
</organism>
<proteinExistence type="predicted"/>